<gene>
    <name evidence="1" type="ORF">GCM10011506_26650</name>
</gene>
<sequence>MIKEYKHSDITGKVIGCAMRVHSALGNGFQEVIYQRALEIEMADEGLSFSREHEMPIFYKQHEIGTRRVDFLIEGVVSVELKALTSLEDVHLAQAINYLEAYDLEVGLLINFGSKSMQHKRIVNRKFNQKNQGNPEIN</sequence>
<evidence type="ECO:0008006" key="3">
    <source>
        <dbReference type="Google" id="ProtNLM"/>
    </source>
</evidence>
<comment type="caution">
    <text evidence="1">The sequence shown here is derived from an EMBL/GenBank/DDBJ whole genome shotgun (WGS) entry which is preliminary data.</text>
</comment>
<reference evidence="2" key="1">
    <citation type="journal article" date="2019" name="Int. J. Syst. Evol. Microbiol.">
        <title>The Global Catalogue of Microorganisms (GCM) 10K type strain sequencing project: providing services to taxonomists for standard genome sequencing and annotation.</title>
        <authorList>
            <consortium name="The Broad Institute Genomics Platform"/>
            <consortium name="The Broad Institute Genome Sequencing Center for Infectious Disease"/>
            <person name="Wu L."/>
            <person name="Ma J."/>
        </authorList>
    </citation>
    <scope>NUCLEOTIDE SEQUENCE [LARGE SCALE GENOMIC DNA]</scope>
    <source>
        <strain evidence="2">CGMCC 1.10832</strain>
    </source>
</reference>
<dbReference type="RefSeq" id="WP_188464227.1">
    <property type="nucleotide sequence ID" value="NZ_BAABHU010000008.1"/>
</dbReference>
<proteinExistence type="predicted"/>
<dbReference type="EMBL" id="BMEC01000008">
    <property type="protein sequence ID" value="GGC39835.1"/>
    <property type="molecule type" value="Genomic_DNA"/>
</dbReference>
<organism evidence="1 2">
    <name type="scientific">Marivirga lumbricoides</name>
    <dbReference type="NCBI Taxonomy" id="1046115"/>
    <lineage>
        <taxon>Bacteria</taxon>
        <taxon>Pseudomonadati</taxon>
        <taxon>Bacteroidota</taxon>
        <taxon>Cytophagia</taxon>
        <taxon>Cytophagales</taxon>
        <taxon>Marivirgaceae</taxon>
        <taxon>Marivirga</taxon>
    </lineage>
</organism>
<evidence type="ECO:0000313" key="1">
    <source>
        <dbReference type="EMBL" id="GGC39835.1"/>
    </source>
</evidence>
<dbReference type="NCBIfam" id="TIGR04256">
    <property type="entry name" value="GxxExxY"/>
    <property type="match status" value="1"/>
</dbReference>
<protein>
    <recommendedName>
        <fullName evidence="3">GxxExxY protein</fullName>
    </recommendedName>
</protein>
<dbReference type="InterPro" id="IPR026350">
    <property type="entry name" value="GxxExxY"/>
</dbReference>
<keyword evidence="2" id="KW-1185">Reference proteome</keyword>
<evidence type="ECO:0000313" key="2">
    <source>
        <dbReference type="Proteomes" id="UP000636010"/>
    </source>
</evidence>
<dbReference type="Proteomes" id="UP000636010">
    <property type="component" value="Unassembled WGS sequence"/>
</dbReference>
<name>A0ABQ1MFA0_9BACT</name>
<accession>A0ABQ1MFA0</accession>
<dbReference type="Pfam" id="PF13366">
    <property type="entry name" value="PDDEXK_3"/>
    <property type="match status" value="1"/>
</dbReference>